<keyword evidence="4" id="KW-0812">Transmembrane</keyword>
<dbReference type="GO" id="GO:0042626">
    <property type="term" value="F:ATPase-coupled transmembrane transporter activity"/>
    <property type="evidence" value="ECO:0007669"/>
    <property type="project" value="TreeGrafter"/>
</dbReference>
<evidence type="ECO:0000313" key="5">
    <source>
        <dbReference type="EMBL" id="ELU42968.1"/>
    </source>
</evidence>
<keyword evidence="1" id="KW-0547">Nucleotide-binding</keyword>
<dbReference type="PANTHER" id="PTHR24223">
    <property type="entry name" value="ATP-BINDING CASSETTE SUB-FAMILY C"/>
    <property type="match status" value="1"/>
</dbReference>
<dbReference type="Proteomes" id="UP000011668">
    <property type="component" value="Unassembled WGS sequence"/>
</dbReference>
<feature type="transmembrane region" description="Helical" evidence="4">
    <location>
        <begin position="399"/>
        <end position="420"/>
    </location>
</feature>
<dbReference type="EMBL" id="AFRT01000669">
    <property type="protein sequence ID" value="ELU42968.1"/>
    <property type="molecule type" value="Genomic_DNA"/>
</dbReference>
<proteinExistence type="predicted"/>
<keyword evidence="2" id="KW-0067">ATP-binding</keyword>
<organism evidence="5 6">
    <name type="scientific">Thanatephorus cucumeris (strain AG1-IA)</name>
    <name type="common">Rice sheath blight fungus</name>
    <name type="synonym">Rhizoctonia solani</name>
    <dbReference type="NCBI Taxonomy" id="983506"/>
    <lineage>
        <taxon>Eukaryota</taxon>
        <taxon>Fungi</taxon>
        <taxon>Dikarya</taxon>
        <taxon>Basidiomycota</taxon>
        <taxon>Agaricomycotina</taxon>
        <taxon>Agaricomycetes</taxon>
        <taxon>Cantharellales</taxon>
        <taxon>Ceratobasidiaceae</taxon>
        <taxon>Rhizoctonia</taxon>
        <taxon>Rhizoctonia solani AG-1</taxon>
    </lineage>
</organism>
<dbReference type="GO" id="GO:0016020">
    <property type="term" value="C:membrane"/>
    <property type="evidence" value="ECO:0007669"/>
    <property type="project" value="TreeGrafter"/>
</dbReference>
<feature type="compositionally biased region" description="Polar residues" evidence="3">
    <location>
        <begin position="508"/>
        <end position="520"/>
    </location>
</feature>
<feature type="region of interest" description="Disordered" evidence="3">
    <location>
        <begin position="508"/>
        <end position="533"/>
    </location>
</feature>
<feature type="transmembrane region" description="Helical" evidence="4">
    <location>
        <begin position="163"/>
        <end position="183"/>
    </location>
</feature>
<dbReference type="SUPFAM" id="SSF52540">
    <property type="entry name" value="P-loop containing nucleoside triphosphate hydrolases"/>
    <property type="match status" value="1"/>
</dbReference>
<dbReference type="OrthoDB" id="6500128at2759"/>
<dbReference type="STRING" id="983506.L8X1S7"/>
<evidence type="ECO:0000256" key="3">
    <source>
        <dbReference type="SAM" id="MobiDB-lite"/>
    </source>
</evidence>
<dbReference type="Gene3D" id="3.40.50.300">
    <property type="entry name" value="P-loop containing nucleotide triphosphate hydrolases"/>
    <property type="match status" value="1"/>
</dbReference>
<comment type="caution">
    <text evidence="5">The sequence shown here is derived from an EMBL/GenBank/DDBJ whole genome shotgun (WGS) entry which is preliminary data.</text>
</comment>
<evidence type="ECO:0000256" key="4">
    <source>
        <dbReference type="SAM" id="Phobius"/>
    </source>
</evidence>
<sequence>MITPQLRPLAPLSGSMTYQHVLEDSGPTDSHSDDYQSLLYAPFISAILSAAVLLIHYYLHDLDLRRSLSSGTVRKKTRSTTRPTRAQRSINIWKVLRLGVCLILLLLAIVMLGMAESCPNPDNAKPGATDQVASALAGHGIGKRKKRQHHTNLCLTKEQSTRLSLACFYQTYTTLLAFLTLCLGPEFNAACDSHITPLLLLALLVDIWVQIFPGREMSKATLICDWVRIGFLAIASIITPILAWSSSPTNKYKTPPTNWPTSGRLVVQNLTAQYSDQEPPTIEDISFRVSAGDRIGIVGKLASQLRALLLVLGNLGLTTTLGYNSGVGTHTIHPTILSSHISLITGQAASSSSRATVRYVLDPQHQYSNETLYAALNTAGLVGFGLEIGLKRISARAQYGVGFAAAVVSGGLSLFMVEYAPDTEFHASLRCALPNATILVITNTLRNIRGVDKVLVLEAGHLAELGTPSELLNRHGAFRKLVDVDDARDALYVRATPIETRVTISETRTSYPVKSPNEQSPSKHAESAAVPKTPNILGRSQNWSFGLDMILALDSGLQCAGGDDIPSLRLLMTTGMHVIWSKGNAVEYTSS</sequence>
<evidence type="ECO:0000256" key="2">
    <source>
        <dbReference type="ARBA" id="ARBA00022840"/>
    </source>
</evidence>
<dbReference type="InterPro" id="IPR027417">
    <property type="entry name" value="P-loop_NTPase"/>
</dbReference>
<keyword evidence="6" id="KW-1185">Reference proteome</keyword>
<accession>L8X1S7</accession>
<dbReference type="InterPro" id="IPR050173">
    <property type="entry name" value="ABC_transporter_C-like"/>
</dbReference>
<feature type="transmembrane region" description="Helical" evidence="4">
    <location>
        <begin position="95"/>
        <end position="115"/>
    </location>
</feature>
<keyword evidence="4" id="KW-0472">Membrane</keyword>
<evidence type="ECO:0000313" key="6">
    <source>
        <dbReference type="Proteomes" id="UP000011668"/>
    </source>
</evidence>
<gene>
    <name evidence="5" type="ORF">AG1IA_03003</name>
</gene>
<dbReference type="AlphaFoldDB" id="L8X1S7"/>
<evidence type="ECO:0000256" key="1">
    <source>
        <dbReference type="ARBA" id="ARBA00022741"/>
    </source>
</evidence>
<protein>
    <submittedName>
        <fullName evidence="5">Uncharacterized protein</fullName>
    </submittedName>
</protein>
<feature type="transmembrane region" description="Helical" evidence="4">
    <location>
        <begin position="195"/>
        <end position="214"/>
    </location>
</feature>
<dbReference type="HOGENOM" id="CLU_551123_0_0_1"/>
<name>L8X1S7_THACA</name>
<feature type="transmembrane region" description="Helical" evidence="4">
    <location>
        <begin position="226"/>
        <end position="244"/>
    </location>
</feature>
<keyword evidence="4" id="KW-1133">Transmembrane helix</keyword>
<feature type="transmembrane region" description="Helical" evidence="4">
    <location>
        <begin position="39"/>
        <end position="59"/>
    </location>
</feature>
<reference evidence="5 6" key="1">
    <citation type="journal article" date="2013" name="Nat. Commun.">
        <title>The evolution and pathogenic mechanisms of the rice sheath blight pathogen.</title>
        <authorList>
            <person name="Zheng A."/>
            <person name="Lin R."/>
            <person name="Xu L."/>
            <person name="Qin P."/>
            <person name="Tang C."/>
            <person name="Ai P."/>
            <person name="Zhang D."/>
            <person name="Liu Y."/>
            <person name="Sun Z."/>
            <person name="Feng H."/>
            <person name="Wang Y."/>
            <person name="Chen Y."/>
            <person name="Liang X."/>
            <person name="Fu R."/>
            <person name="Li Q."/>
            <person name="Zhang J."/>
            <person name="Yu X."/>
            <person name="Xie Z."/>
            <person name="Ding L."/>
            <person name="Guan P."/>
            <person name="Tang J."/>
            <person name="Liang Y."/>
            <person name="Wang S."/>
            <person name="Deng Q."/>
            <person name="Li S."/>
            <person name="Zhu J."/>
            <person name="Wang L."/>
            <person name="Liu H."/>
            <person name="Li P."/>
        </authorList>
    </citation>
    <scope>NUCLEOTIDE SEQUENCE [LARGE SCALE GENOMIC DNA]</scope>
    <source>
        <strain evidence="6">AG-1 IA</strain>
    </source>
</reference>
<dbReference type="GO" id="GO:0005524">
    <property type="term" value="F:ATP binding"/>
    <property type="evidence" value="ECO:0007669"/>
    <property type="project" value="UniProtKB-KW"/>
</dbReference>